<dbReference type="InterPro" id="IPR006530">
    <property type="entry name" value="YD"/>
</dbReference>
<keyword evidence="1" id="KW-0677">Repeat</keyword>
<dbReference type="Proteomes" id="UP001144280">
    <property type="component" value="Unassembled WGS sequence"/>
</dbReference>
<organism evidence="4 5">
    <name type="scientific">Phytohabitans aurantiacus</name>
    <dbReference type="NCBI Taxonomy" id="3016789"/>
    <lineage>
        <taxon>Bacteria</taxon>
        <taxon>Bacillati</taxon>
        <taxon>Actinomycetota</taxon>
        <taxon>Actinomycetes</taxon>
        <taxon>Micromonosporales</taxon>
        <taxon>Micromonosporaceae</taxon>
    </lineage>
</organism>
<feature type="region of interest" description="Disordered" evidence="2">
    <location>
        <begin position="1666"/>
        <end position="1688"/>
    </location>
</feature>
<proteinExistence type="predicted"/>
<feature type="domain" description="Teneurin-like YD-shell" evidence="3">
    <location>
        <begin position="1283"/>
        <end position="1591"/>
    </location>
</feature>
<protein>
    <submittedName>
        <fullName evidence="4">Type IV secretion protein Rhs</fullName>
    </submittedName>
</protein>
<gene>
    <name evidence="4" type="ORF">Pa4123_05730</name>
</gene>
<evidence type="ECO:0000259" key="3">
    <source>
        <dbReference type="Pfam" id="PF25023"/>
    </source>
</evidence>
<name>A0ABQ5QP03_9ACTN</name>
<feature type="region of interest" description="Disordered" evidence="2">
    <location>
        <begin position="792"/>
        <end position="823"/>
    </location>
</feature>
<evidence type="ECO:0000313" key="4">
    <source>
        <dbReference type="EMBL" id="GLH95301.1"/>
    </source>
</evidence>
<evidence type="ECO:0000256" key="2">
    <source>
        <dbReference type="SAM" id="MobiDB-lite"/>
    </source>
</evidence>
<dbReference type="RefSeq" id="WP_281892276.1">
    <property type="nucleotide sequence ID" value="NZ_BSDI01000002.1"/>
</dbReference>
<feature type="compositionally biased region" description="Low complexity" evidence="2">
    <location>
        <begin position="809"/>
        <end position="823"/>
    </location>
</feature>
<dbReference type="EMBL" id="BSDI01000002">
    <property type="protein sequence ID" value="GLH95301.1"/>
    <property type="molecule type" value="Genomic_DNA"/>
</dbReference>
<dbReference type="PANTHER" id="PTHR32305:SF17">
    <property type="entry name" value="TRNA NUCLEASE WAPA"/>
    <property type="match status" value="1"/>
</dbReference>
<comment type="caution">
    <text evidence="4">The sequence shown here is derived from an EMBL/GenBank/DDBJ whole genome shotgun (WGS) entry which is preliminary data.</text>
</comment>
<accession>A0ABQ5QP03</accession>
<dbReference type="NCBIfam" id="TIGR01643">
    <property type="entry name" value="YD_repeat_2x"/>
    <property type="match status" value="2"/>
</dbReference>
<dbReference type="InterPro" id="IPR056823">
    <property type="entry name" value="TEN-like_YD-shell"/>
</dbReference>
<feature type="region of interest" description="Disordered" evidence="2">
    <location>
        <begin position="28"/>
        <end position="55"/>
    </location>
</feature>
<dbReference type="NCBIfam" id="TIGR03696">
    <property type="entry name" value="Rhs_assc_core"/>
    <property type="match status" value="1"/>
</dbReference>
<dbReference type="Pfam" id="PF05593">
    <property type="entry name" value="RHS_repeat"/>
    <property type="match status" value="2"/>
</dbReference>
<dbReference type="InterPro" id="IPR050708">
    <property type="entry name" value="T6SS_VgrG/RHS"/>
</dbReference>
<feature type="region of interest" description="Disordered" evidence="2">
    <location>
        <begin position="69"/>
        <end position="93"/>
    </location>
</feature>
<dbReference type="PANTHER" id="PTHR32305">
    <property type="match status" value="1"/>
</dbReference>
<feature type="compositionally biased region" description="Low complexity" evidence="2">
    <location>
        <begin position="80"/>
        <end position="91"/>
    </location>
</feature>
<dbReference type="InterPro" id="IPR022385">
    <property type="entry name" value="Rhs_assc_core"/>
</dbReference>
<dbReference type="Gene3D" id="2.180.10.10">
    <property type="entry name" value="RHS repeat-associated core"/>
    <property type="match status" value="2"/>
</dbReference>
<sequence length="1839" mass="200895">MSIYRRRLAAGLTVLMTVTLISVTRPEVSAAAGPSTGVEKTDPVPVTKQTMGSRAPDQASLLALTGNQAAGVQPKEGTGTATASPLSPSASWKVSPQTGDFTWSYPMRVPPVPGGLEPELALSYSSSSVDGRTSATNNQASWVGDGWDLSVGFIERTYGGCSTDGHPTKGDLCWRTENAYAAFPGGSGQMVKDSGGFWRLESDNGARIEHQPDDSWRITTVDGTQYFFGSRADAGSKWTVPVYGDDAGEPCNGATFATSYCVRPWRWNLDKVVDTHGNQIRYGYAAETGSYRRNEGEARADYVRGGALRSAEYGPADSAGRTTARVDFETADRCVRDSECTEAKKENWPDSRSEADPESIAPTFWITKRLSKVTTSVLGDGGQYRRVDSWTLEHEFPNPGDGQKAALWLRSITRAGHVGGDTTLPKVVFEGTRMANRVHLADVFAPLNRYRITGIVSESGGVVDIKYRTPDCTPANVDSIVRHENTKLCYPVKWKPQFSKERTDWFHKYVVDAVDELDRLGNTVPTSTRYVYHHDDGAMWHYDTSEFTEDSKRTWSDYRGFARVRVLTGREDDDSGPVTMVEHRYHRGMHGDTMPGDATRTVTVDGRPDHEWLSGFEYYNATHLGVSETVVSKTLTKPDWQGPTASRGKISAYILRDGEERTLTHLRDDKWRESKVKYSYDDRGILTETDDLGDVDEPGDDRCATVSYVRNDGDWILDRPARNVTVSVNCDATPVFPRDALSDTQTAYDGKDFDQAPSKGDPTHVKSAKARPAADPVYQTMSTTTYDEYGRVTTSGDALGRTTTTAYEPATGGPVTRTTTTNPLGHATVSTLEPAWGEPTKTVEPNGAATETQYDPLGRTAQVWLPNRPRATNPEGSYKFTYEIHNDKTTVVTTSKVGPRGNHVTAHTLYDGLLRERQAQAPAAGGGRLIVDTHYDTHGRSFKTTNPYYDDATIDKDLWRALDNKIPSLTRNTYDGANRVTATELRVHDTVNQRTTTSYDGDRVTVTPPNGAPPTTTVVNARGQTIEKIQAGESTKYGYSKAGLLASVTDPARNSWTFGYDLLGNRVESNDLDKGESAATFDAAGQLMSTTDARGITLTYDYDGLGRRTSVKQGGDALTEFTFDTAANGVGLPAKTIRHHGGQAYVTEILGYSLMGQATRAQTTIPENEETLAGTYLNTFTYNPDGSLASESYPAIGDQTQPWGIKQEIVTHTYDDHGRPLKTYGGFPGKPVNYVLDNEYTRYGESSRVHLGEAPKDGVDGKRSWLTSYRELGTRRIERMIVDAEVSSPKQSDATFAYDPAGNVTSIATALPGGTVDRQCFRYDAQRRLTDAWTPAAQCGTPTDALGGPASYRQSFTYDAAGNRTTGTKDGALTQYNYTGTGHRLASLSTPSTLGAQSVAFEYDAAGNTKALAGTALEWDAEGHLAKAVKDGKETTFVYAANGERLIRESPDGVTLYLAGQELRLDKQSGAREATRYYTHGDQTIAVRAGGRLTWLAADHQGTAQIALDAETLQTTKRFFDPFGTPRGPQAAFPGEKGFIGGTRDDSTGLTHLGAREYSPGLGRFVSVDPLLIADDPQQLNGYAYAANTPVVMSDPTGLAGNCPDGVCTKNTCQNCASNRKSPEVKQQQQRQAWGPHYRSFQNEKAVQKQARAYPPVRPMPVMKPVAAHTSPRNSRKAPVKAPKAGRGGNYGLEMLGGFAHEVVRIEWERETTEEDLYRQGGGPPPAGNGLRGAKPSDFDDDNGNRVPVGPYAPTKPMDRVPGSSTFIDPHRAPVKGNFYKLPAGTRLPPGLALHKDGKDVGGHASWGHRTIYATRDMSYEEFEEMVRELPWKWEVKTR</sequence>
<feature type="region of interest" description="Disordered" evidence="2">
    <location>
        <begin position="748"/>
        <end position="774"/>
    </location>
</feature>
<dbReference type="Pfam" id="PF25023">
    <property type="entry name" value="TEN_YD-shell"/>
    <property type="match status" value="1"/>
</dbReference>
<reference evidence="4" key="1">
    <citation type="submission" date="2022-12" db="EMBL/GenBank/DDBJ databases">
        <title>New Phytohabitans aurantiacus sp. RD004123 nov., an actinomycete isolated from soil.</title>
        <authorList>
            <person name="Triningsih D.W."/>
            <person name="Harunari E."/>
            <person name="Igarashi Y."/>
        </authorList>
    </citation>
    <scope>NUCLEOTIDE SEQUENCE</scope>
    <source>
        <strain evidence="4">RD004123</strain>
    </source>
</reference>
<evidence type="ECO:0000256" key="1">
    <source>
        <dbReference type="ARBA" id="ARBA00022737"/>
    </source>
</evidence>
<keyword evidence="5" id="KW-1185">Reference proteome</keyword>
<dbReference type="InterPro" id="IPR031325">
    <property type="entry name" value="RHS_repeat"/>
</dbReference>
<evidence type="ECO:0000313" key="5">
    <source>
        <dbReference type="Proteomes" id="UP001144280"/>
    </source>
</evidence>
<feature type="compositionally biased region" description="Polar residues" evidence="2">
    <location>
        <begin position="792"/>
        <end position="806"/>
    </location>
</feature>
<feature type="region of interest" description="Disordered" evidence="2">
    <location>
        <begin position="1715"/>
        <end position="1772"/>
    </location>
</feature>